<keyword evidence="4 8" id="KW-0067">ATP-binding</keyword>
<feature type="binding site" evidence="8">
    <location>
        <begin position="191"/>
        <end position="195"/>
    </location>
    <ligand>
        <name>ATP</name>
        <dbReference type="ChEBI" id="CHEBI:30616"/>
    </ligand>
</feature>
<comment type="caution">
    <text evidence="10">The sequence shown here is derived from an EMBL/GenBank/DDBJ whole genome shotgun (WGS) entry which is preliminary data.</text>
</comment>
<evidence type="ECO:0000313" key="10">
    <source>
        <dbReference type="EMBL" id="KID48383.1"/>
    </source>
</evidence>
<feature type="binding site" evidence="8">
    <location>
        <begin position="17"/>
        <end position="18"/>
    </location>
    <ligand>
        <name>ATP</name>
        <dbReference type="ChEBI" id="CHEBI:30616"/>
    </ligand>
</feature>
<comment type="catalytic activity">
    <reaction evidence="7 8">
        <text>tRNA(Trp) + L-tryptophan + ATP = L-tryptophyl-tRNA(Trp) + AMP + diphosphate + H(+)</text>
        <dbReference type="Rhea" id="RHEA:24080"/>
        <dbReference type="Rhea" id="RHEA-COMP:9671"/>
        <dbReference type="Rhea" id="RHEA-COMP:9705"/>
        <dbReference type="ChEBI" id="CHEBI:15378"/>
        <dbReference type="ChEBI" id="CHEBI:30616"/>
        <dbReference type="ChEBI" id="CHEBI:33019"/>
        <dbReference type="ChEBI" id="CHEBI:57912"/>
        <dbReference type="ChEBI" id="CHEBI:78442"/>
        <dbReference type="ChEBI" id="CHEBI:78535"/>
        <dbReference type="ChEBI" id="CHEBI:456215"/>
        <dbReference type="EC" id="6.1.1.2"/>
    </reaction>
</comment>
<dbReference type="PANTHER" id="PTHR43766:SF1">
    <property type="entry name" value="TRYPTOPHAN--TRNA LIGASE, MITOCHONDRIAL"/>
    <property type="match status" value="1"/>
</dbReference>
<comment type="function">
    <text evidence="8">Catalyzes the attachment of tryptophan to tRNA(Trp).</text>
</comment>
<evidence type="ECO:0000256" key="6">
    <source>
        <dbReference type="ARBA" id="ARBA00023146"/>
    </source>
</evidence>
<evidence type="ECO:0000313" key="11">
    <source>
        <dbReference type="Proteomes" id="UP000031184"/>
    </source>
</evidence>
<dbReference type="HAMAP" id="MF_00140_B">
    <property type="entry name" value="Trp_tRNA_synth_B"/>
    <property type="match status" value="1"/>
</dbReference>
<keyword evidence="5 8" id="KW-0648">Protein biosynthesis</keyword>
<dbReference type="GO" id="GO:0006436">
    <property type="term" value="P:tryptophanyl-tRNA aminoacylation"/>
    <property type="evidence" value="ECO:0007669"/>
    <property type="project" value="UniProtKB-UniRule"/>
</dbReference>
<feature type="binding site" evidence="8">
    <location>
        <begin position="9"/>
        <end position="11"/>
    </location>
    <ligand>
        <name>ATP</name>
        <dbReference type="ChEBI" id="CHEBI:30616"/>
    </ligand>
</feature>
<feature type="binding site" evidence="8">
    <location>
        <position position="184"/>
    </location>
    <ligand>
        <name>ATP</name>
        <dbReference type="ChEBI" id="CHEBI:30616"/>
    </ligand>
</feature>
<sequence>MKRSLSGIQPSGILHLGNYFGAIEQFVRMQEEYEGFYFVADYHSLTSLTKPQDLRENTKNIILDYLSLGLNPEKSTLFLQSDVPEHVELYWLLCNVAPVGLLERAHSYKDKLAKGFTPNMGLFNYPALMAADILIYDADVVPVGKDQKQHLEMTRDIAMKFNQQYEVDFFHLPEPLILDKVAVVPGTDGQKMSKSYGNTIQMFAPKKQLKQQVMSIVTDSTPLEEPKNPDNNIAKLYALFTSIEKQNEMKEKFLAGNYGYGHAKTELLNTILEYFGQAREKREALEQNPKYVEDILQEGAKKARTIASKKVQEAKEIVGLLGNIYR</sequence>
<organism evidence="10 11">
    <name type="scientific">Fusobacterium necrophorum subsp. funduliforme B35</name>
    <dbReference type="NCBI Taxonomy" id="1226633"/>
    <lineage>
        <taxon>Bacteria</taxon>
        <taxon>Fusobacteriati</taxon>
        <taxon>Fusobacteriota</taxon>
        <taxon>Fusobacteriia</taxon>
        <taxon>Fusobacteriales</taxon>
        <taxon>Fusobacteriaceae</taxon>
        <taxon>Fusobacterium</taxon>
    </lineage>
</organism>
<dbReference type="EC" id="6.1.1.2" evidence="8"/>
<evidence type="ECO:0000256" key="2">
    <source>
        <dbReference type="ARBA" id="ARBA00022598"/>
    </source>
</evidence>
<comment type="similarity">
    <text evidence="1 8 9">Belongs to the class-I aminoacyl-tRNA synthetase family.</text>
</comment>
<dbReference type="GO" id="GO:0004830">
    <property type="term" value="F:tryptophan-tRNA ligase activity"/>
    <property type="evidence" value="ECO:0007669"/>
    <property type="project" value="UniProtKB-UniRule"/>
</dbReference>
<evidence type="ECO:0000256" key="1">
    <source>
        <dbReference type="ARBA" id="ARBA00005594"/>
    </source>
</evidence>
<dbReference type="InterPro" id="IPR014729">
    <property type="entry name" value="Rossmann-like_a/b/a_fold"/>
</dbReference>
<feature type="binding site" evidence="8">
    <location>
        <position position="132"/>
    </location>
    <ligand>
        <name>L-tryptophan</name>
        <dbReference type="ChEBI" id="CHEBI:57912"/>
    </ligand>
</feature>
<dbReference type="InterPro" id="IPR050203">
    <property type="entry name" value="Trp-tRNA_synthetase"/>
</dbReference>
<name>A0A017H4R4_9FUSO</name>
<dbReference type="PATRIC" id="fig|1226633.4.peg.2148"/>
<evidence type="ECO:0000256" key="5">
    <source>
        <dbReference type="ARBA" id="ARBA00022917"/>
    </source>
</evidence>
<feature type="short sequence motif" description="'HIGH' region" evidence="8">
    <location>
        <begin position="10"/>
        <end position="18"/>
    </location>
</feature>
<keyword evidence="3 8" id="KW-0547">Nucleotide-binding</keyword>
<evidence type="ECO:0000256" key="8">
    <source>
        <dbReference type="HAMAP-Rule" id="MF_00140"/>
    </source>
</evidence>
<dbReference type="Gene3D" id="1.10.240.10">
    <property type="entry name" value="Tyrosyl-Transfer RNA Synthetase"/>
    <property type="match status" value="1"/>
</dbReference>
<dbReference type="EMBL" id="AUZI01000026">
    <property type="protein sequence ID" value="KID48383.1"/>
    <property type="molecule type" value="Genomic_DNA"/>
</dbReference>
<dbReference type="RefSeq" id="WP_035905206.1">
    <property type="nucleotide sequence ID" value="NZ_AOJP01000012.1"/>
</dbReference>
<dbReference type="InterPro" id="IPR002305">
    <property type="entry name" value="aa-tRNA-synth_Ic"/>
</dbReference>
<dbReference type="InterPro" id="IPR024109">
    <property type="entry name" value="Trp-tRNA-ligase_bac-type"/>
</dbReference>
<dbReference type="PROSITE" id="PS00178">
    <property type="entry name" value="AA_TRNA_LIGASE_I"/>
    <property type="match status" value="1"/>
</dbReference>
<feature type="short sequence motif" description="'KMSKS' region" evidence="8">
    <location>
        <begin position="191"/>
        <end position="195"/>
    </location>
</feature>
<evidence type="ECO:0000256" key="4">
    <source>
        <dbReference type="ARBA" id="ARBA00022840"/>
    </source>
</evidence>
<proteinExistence type="inferred from homology"/>
<comment type="subcellular location">
    <subcellularLocation>
        <location evidence="8">Cytoplasm</location>
    </subcellularLocation>
</comment>
<dbReference type="NCBIfam" id="TIGR00233">
    <property type="entry name" value="trpS"/>
    <property type="match status" value="1"/>
</dbReference>
<dbReference type="Gene3D" id="3.40.50.620">
    <property type="entry name" value="HUPs"/>
    <property type="match status" value="1"/>
</dbReference>
<dbReference type="PANTHER" id="PTHR43766">
    <property type="entry name" value="TRYPTOPHAN--TRNA LIGASE, MITOCHONDRIAL"/>
    <property type="match status" value="1"/>
</dbReference>
<dbReference type="CDD" id="cd00806">
    <property type="entry name" value="TrpRS_core"/>
    <property type="match status" value="1"/>
</dbReference>
<dbReference type="FunFam" id="1.10.240.10:FF:000005">
    <property type="entry name" value="Tryptophan--tRNA ligase"/>
    <property type="match status" value="1"/>
</dbReference>
<feature type="binding site" evidence="8">
    <location>
        <begin position="144"/>
        <end position="146"/>
    </location>
    <ligand>
        <name>ATP</name>
        <dbReference type="ChEBI" id="CHEBI:30616"/>
    </ligand>
</feature>
<dbReference type="SUPFAM" id="SSF52374">
    <property type="entry name" value="Nucleotidylyl transferase"/>
    <property type="match status" value="1"/>
</dbReference>
<dbReference type="Pfam" id="PF00579">
    <property type="entry name" value="tRNA-synt_1b"/>
    <property type="match status" value="1"/>
</dbReference>
<dbReference type="InterPro" id="IPR002306">
    <property type="entry name" value="Trp-tRNA-ligase"/>
</dbReference>
<keyword evidence="8" id="KW-0963">Cytoplasm</keyword>
<dbReference type="AlphaFoldDB" id="A0A017H4R4"/>
<comment type="subunit">
    <text evidence="8">Homodimer.</text>
</comment>
<reference evidence="10 11" key="1">
    <citation type="submission" date="2013-08" db="EMBL/GenBank/DDBJ databases">
        <title>An opportunistic ruminal bacterium that causes liver abscesses in cattle.</title>
        <authorList>
            <person name="Benahmed F.H."/>
            <person name="Rasmussen M."/>
            <person name="Harbottle H."/>
            <person name="Soppet D."/>
            <person name="Nagaraja T.G."/>
            <person name="Davidson M."/>
        </authorList>
    </citation>
    <scope>NUCLEOTIDE SEQUENCE [LARGE SCALE GENOMIC DNA]</scope>
    <source>
        <strain evidence="10 11">B35</strain>
    </source>
</reference>
<keyword evidence="6 8" id="KW-0030">Aminoacyl-tRNA synthetase</keyword>
<dbReference type="GO" id="GO:0005829">
    <property type="term" value="C:cytosol"/>
    <property type="evidence" value="ECO:0007669"/>
    <property type="project" value="TreeGrafter"/>
</dbReference>
<dbReference type="GO" id="GO:0005524">
    <property type="term" value="F:ATP binding"/>
    <property type="evidence" value="ECO:0007669"/>
    <property type="project" value="UniProtKB-UniRule"/>
</dbReference>
<evidence type="ECO:0000256" key="7">
    <source>
        <dbReference type="ARBA" id="ARBA00049929"/>
    </source>
</evidence>
<dbReference type="OrthoDB" id="9801042at2"/>
<dbReference type="PRINTS" id="PR01039">
    <property type="entry name" value="TRNASYNTHTRP"/>
</dbReference>
<dbReference type="Proteomes" id="UP000031184">
    <property type="component" value="Unassembled WGS sequence"/>
</dbReference>
<evidence type="ECO:0000256" key="3">
    <source>
        <dbReference type="ARBA" id="ARBA00022741"/>
    </source>
</evidence>
<evidence type="ECO:0000256" key="9">
    <source>
        <dbReference type="RuleBase" id="RU363036"/>
    </source>
</evidence>
<keyword evidence="2 8" id="KW-0436">Ligase</keyword>
<protein>
    <recommendedName>
        <fullName evidence="8">Tryptophan--tRNA ligase</fullName>
        <ecNumber evidence="8">6.1.1.2</ecNumber>
    </recommendedName>
    <alternativeName>
        <fullName evidence="8">Tryptophanyl-tRNA synthetase</fullName>
        <shortName evidence="8">TrpRS</shortName>
    </alternativeName>
</protein>
<accession>A0A017H4R4</accession>
<dbReference type="InterPro" id="IPR001412">
    <property type="entry name" value="aa-tRNA-synth_I_CS"/>
</dbReference>
<gene>
    <name evidence="8" type="primary">trpS</name>
    <name evidence="10" type="ORF">C095_10585</name>
</gene>